<evidence type="ECO:0000256" key="1">
    <source>
        <dbReference type="SAM" id="Phobius"/>
    </source>
</evidence>
<reference evidence="2 3" key="1">
    <citation type="submission" date="2020-02" db="EMBL/GenBank/DDBJ databases">
        <title>Flavobacterium sp. genome.</title>
        <authorList>
            <person name="Jung H.S."/>
            <person name="Baek J.H."/>
            <person name="Jeon C.O."/>
        </authorList>
    </citation>
    <scope>NUCLEOTIDE SEQUENCE [LARGE SCALE GENOMIC DNA]</scope>
    <source>
        <strain evidence="2 3">SE-s27</strain>
    </source>
</reference>
<proteinExistence type="predicted"/>
<dbReference type="NCBIfam" id="NF040945">
    <property type="entry name" value="CCC_membrane"/>
    <property type="match status" value="1"/>
</dbReference>
<keyword evidence="1" id="KW-1133">Transmembrane helix</keyword>
<name>A0ABX1QQK4_9FLAO</name>
<dbReference type="EMBL" id="JAAMPT010000200">
    <property type="protein sequence ID" value="NMH24427.1"/>
    <property type="molecule type" value="Genomic_DNA"/>
</dbReference>
<keyword evidence="3" id="KW-1185">Reference proteome</keyword>
<sequence>MEQSNFNNFEGKQKLPNEQAVMILGILSYVGCCCTSGILGVILSGIGIFLANKAEKIYAENPEQYISGSLNTWKIVNYVGLALSVLSLIYYIYMKVTGKDVEQQQQLMELIRQMQNK</sequence>
<organism evidence="2 3">
    <name type="scientific">Flavobacterium solisilvae</name>
    <dbReference type="NCBI Taxonomy" id="1852019"/>
    <lineage>
        <taxon>Bacteria</taxon>
        <taxon>Pseudomonadati</taxon>
        <taxon>Bacteroidota</taxon>
        <taxon>Flavobacteriia</taxon>
        <taxon>Flavobacteriales</taxon>
        <taxon>Flavobacteriaceae</taxon>
        <taxon>Flavobacterium</taxon>
    </lineage>
</organism>
<dbReference type="RefSeq" id="WP_169523025.1">
    <property type="nucleotide sequence ID" value="NZ_JAAMPT010000200.1"/>
</dbReference>
<evidence type="ECO:0000313" key="3">
    <source>
        <dbReference type="Proteomes" id="UP000767947"/>
    </source>
</evidence>
<keyword evidence="1" id="KW-0812">Transmembrane</keyword>
<feature type="transmembrane region" description="Helical" evidence="1">
    <location>
        <begin position="21"/>
        <end position="51"/>
    </location>
</feature>
<gene>
    <name evidence="2" type="ORF">G6042_04000</name>
</gene>
<dbReference type="Proteomes" id="UP000767947">
    <property type="component" value="Unassembled WGS sequence"/>
</dbReference>
<comment type="caution">
    <text evidence="2">The sequence shown here is derived from an EMBL/GenBank/DDBJ whole genome shotgun (WGS) entry which is preliminary data.</text>
</comment>
<evidence type="ECO:0000313" key="2">
    <source>
        <dbReference type="EMBL" id="NMH24427.1"/>
    </source>
</evidence>
<feature type="transmembrane region" description="Helical" evidence="1">
    <location>
        <begin position="75"/>
        <end position="93"/>
    </location>
</feature>
<keyword evidence="1" id="KW-0472">Membrane</keyword>
<protein>
    <submittedName>
        <fullName evidence="2">DUF4190 domain-containing protein</fullName>
    </submittedName>
</protein>
<accession>A0ABX1QQK4</accession>